<protein>
    <submittedName>
        <fullName evidence="2">Uncharacterized protein</fullName>
    </submittedName>
</protein>
<organism evidence="2">
    <name type="scientific">Shahe picobirna-like virus 1</name>
    <dbReference type="NCBI Taxonomy" id="1923437"/>
    <lineage>
        <taxon>Viruses</taxon>
        <taxon>Riboviria</taxon>
    </lineage>
</organism>
<proteinExistence type="predicted"/>
<feature type="compositionally biased region" description="Low complexity" evidence="1">
    <location>
        <begin position="547"/>
        <end position="560"/>
    </location>
</feature>
<accession>A0A1L3KLH4</accession>
<evidence type="ECO:0000313" key="2">
    <source>
        <dbReference type="EMBL" id="APG78270.1"/>
    </source>
</evidence>
<evidence type="ECO:0000256" key="1">
    <source>
        <dbReference type="SAM" id="MobiDB-lite"/>
    </source>
</evidence>
<sequence>MTYKYMDDSLDISTNLGDDVSTYTEYLSLCSQMGVTNVQSEEDWTKSKTPGFRFVGPPAMAAAAGAFALRNGEKIISAFQKGGANTAANAVVDALKSEGLSQAKEFIVTLGGNSNASNSNTSNGSGSKFAGAGGFGGSTAGPASLKGIFETNPINLDLRPGLPASVYSDTVNYPESYGCFSHITGLKIGFDVLDPKTKFFFDNVLIPNLQNRAQSSVNFKVDLSLLTSAKIISYLNDIISILSVYYFSSSVLSYCSIPTNKDRGMFALRNMITATDIDYLEQIRLQLPAFPVPPYLNSLLFWLYQNYTDGQNGQVIIKLMPVSFNATADANNFATGFLGANGSVLSNAITNLNRTDNLQISSLLTQITPEWLSSKVFDASPIPIYNGSFSTLFANAPHTYFSGSQAYGPNVPGDDARVFYVSLDSNLDGMILGLGCLFSNNIGTFRPGLAINVNTVGFDGATNRFTNRWSYVYKSTLSQYAWVPSNSTIESGLGRPEIAKAYGVTNYYSMIPNGINVRGVSADIVRESTKSLISWVLSIDTIKSQKKNPNLKNNNSNNKVSKPKPPTSDKA</sequence>
<name>A0A1L3KLH4_9VIRU</name>
<reference evidence="2" key="1">
    <citation type="journal article" date="2016" name="Nature">
        <title>Redefining the invertebrate RNA virosphere.</title>
        <authorList>
            <person name="Shi M."/>
            <person name="Lin X.D."/>
            <person name="Tian J.H."/>
            <person name="Chen L.J."/>
            <person name="Chen X."/>
            <person name="Li C.X."/>
            <person name="Qin X.C."/>
            <person name="Li J."/>
            <person name="Cao J.P."/>
            <person name="Eden J.S."/>
            <person name="Buchmann J."/>
            <person name="Wang W."/>
            <person name="Xu J."/>
            <person name="Holmes E.C."/>
            <person name="Zhang Y.Z."/>
        </authorList>
    </citation>
    <scope>NUCLEOTIDE SEQUENCE</scope>
    <source>
        <strain evidence="2">SHWC0209c12590</strain>
    </source>
</reference>
<dbReference type="EMBL" id="KX884156">
    <property type="protein sequence ID" value="APG78270.1"/>
    <property type="molecule type" value="Genomic_RNA"/>
</dbReference>
<feature type="region of interest" description="Disordered" evidence="1">
    <location>
        <begin position="546"/>
        <end position="571"/>
    </location>
</feature>